<dbReference type="CDD" id="cd09076">
    <property type="entry name" value="L1-EN"/>
    <property type="match status" value="1"/>
</dbReference>
<dbReference type="Gene3D" id="3.60.10.10">
    <property type="entry name" value="Endonuclease/exonuclease/phosphatase"/>
    <property type="match status" value="1"/>
</dbReference>
<organism evidence="2 3">
    <name type="scientific">Tetraodon nigroviridis</name>
    <name type="common">Spotted green pufferfish</name>
    <name type="synonym">Chelonodon nigroviridis</name>
    <dbReference type="NCBI Taxonomy" id="99883"/>
    <lineage>
        <taxon>Eukaryota</taxon>
        <taxon>Metazoa</taxon>
        <taxon>Chordata</taxon>
        <taxon>Craniata</taxon>
        <taxon>Vertebrata</taxon>
        <taxon>Euteleostomi</taxon>
        <taxon>Actinopterygii</taxon>
        <taxon>Neopterygii</taxon>
        <taxon>Teleostei</taxon>
        <taxon>Neoteleostei</taxon>
        <taxon>Acanthomorphata</taxon>
        <taxon>Eupercaria</taxon>
        <taxon>Tetraodontiformes</taxon>
        <taxon>Tetradontoidea</taxon>
        <taxon>Tetraodontidae</taxon>
        <taxon>Tetraodon</taxon>
    </lineage>
</organism>
<dbReference type="InterPro" id="IPR036691">
    <property type="entry name" value="Endo/exonu/phosph_ase_sf"/>
</dbReference>
<dbReference type="STRING" id="99883.ENSTNIP00000000404"/>
<dbReference type="InParanoid" id="H3BWP1"/>
<sequence length="577" mass="64742">MCDFNISTLNLNGARSDFKRAALFKLMDIKNIDVLLVQETHSCRKNHSDWRRAFNGEAILSHGSSLSGGVGVLFARRFLPISFTTDEIIPGFLLKVKAVFENVKLVFLSVYAPTNPVERMAFLNILSDCIANSADDGFMFLGGDFNCTVNPDLDRNIHEPHPASARALGRLAESRELADVWRTFNREVKQYTYSHSRGMSAYWHFNTALLNIRKYAAGFYKDLYRSEWSSNPGMQDSFLRGLPQVGEDTNAGLAAERRCTLLFDSHLTVQCSSRSPGSPWSSSAMRFLNCLWLSACARMYREMFDQLCTAPQARSRIRSWLALHPWLLQLASVWADLLLQMQPSLSECNCDSIAVLISDILRSTLWRDSWTSDTLRFSLSSSGDKISTASMRHFLMKFPSLYGFLALDMIQALRSPSVWEIFGKTASAFLPDFSKRPTCACEVQSLLEISVRPIEPLLHKLRHKLVGICFPQCPVSFKLSVYADDLIVLTNSQQDIDVLANTVNDFGFISSAKVNWGKSEALMAGGGLGEGLTLPGGLQWRSGGLRYLGVFLGEESFMRRNWEDSLEKTRGKHISSC</sequence>
<dbReference type="GO" id="GO:0003824">
    <property type="term" value="F:catalytic activity"/>
    <property type="evidence" value="ECO:0007669"/>
    <property type="project" value="InterPro"/>
</dbReference>
<evidence type="ECO:0000313" key="2">
    <source>
        <dbReference type="Ensembl" id="ENSTNIP00000000404.1"/>
    </source>
</evidence>
<dbReference type="Ensembl" id="ENSTNIT00000000179.1">
    <property type="protein sequence ID" value="ENSTNIP00000000404.1"/>
    <property type="gene ID" value="ENSTNIG00000002533.1"/>
</dbReference>
<dbReference type="HOGENOM" id="CLU_472480_0_0_1"/>
<dbReference type="InterPro" id="IPR005135">
    <property type="entry name" value="Endo/exonuclease/phosphatase"/>
</dbReference>
<evidence type="ECO:0000313" key="3">
    <source>
        <dbReference type="Proteomes" id="UP000007303"/>
    </source>
</evidence>
<reference evidence="2" key="3">
    <citation type="submission" date="2025-09" db="UniProtKB">
        <authorList>
            <consortium name="Ensembl"/>
        </authorList>
    </citation>
    <scope>IDENTIFICATION</scope>
</reference>
<dbReference type="GeneTree" id="ENSGT00990000204465"/>
<name>H3BWP1_TETNG</name>
<proteinExistence type="predicted"/>
<reference evidence="3" key="1">
    <citation type="journal article" date="2004" name="Nature">
        <title>Genome duplication in the teleost fish Tetraodon nigroviridis reveals the early vertebrate proto-karyotype.</title>
        <authorList>
            <person name="Jaillon O."/>
            <person name="Aury J.-M."/>
            <person name="Brunet F."/>
            <person name="Petit J.-L."/>
            <person name="Stange-Thomann N."/>
            <person name="Mauceli E."/>
            <person name="Bouneau L."/>
            <person name="Fischer C."/>
            <person name="Ozouf-Costaz C."/>
            <person name="Bernot A."/>
            <person name="Nicaud S."/>
            <person name="Jaffe D."/>
            <person name="Fisher S."/>
            <person name="Lutfalla G."/>
            <person name="Dossat C."/>
            <person name="Segurens B."/>
            <person name="Dasilva C."/>
            <person name="Salanoubat M."/>
            <person name="Levy M."/>
            <person name="Boudet N."/>
            <person name="Castellano S."/>
            <person name="Anthouard V."/>
            <person name="Jubin C."/>
            <person name="Castelli V."/>
            <person name="Katinka M."/>
            <person name="Vacherie B."/>
            <person name="Biemont C."/>
            <person name="Skalli Z."/>
            <person name="Cattolico L."/>
            <person name="Poulain J."/>
            <person name="De Berardinis V."/>
            <person name="Cruaud C."/>
            <person name="Duprat S."/>
            <person name="Brottier P."/>
            <person name="Coutanceau J.-P."/>
            <person name="Gouzy J."/>
            <person name="Parra G."/>
            <person name="Lardier G."/>
            <person name="Chapple C."/>
            <person name="McKernan K.J."/>
            <person name="McEwan P."/>
            <person name="Bosak S."/>
            <person name="Kellis M."/>
            <person name="Volff J.-N."/>
            <person name="Guigo R."/>
            <person name="Zody M.C."/>
            <person name="Mesirov J."/>
            <person name="Lindblad-Toh K."/>
            <person name="Birren B."/>
            <person name="Nusbaum C."/>
            <person name="Kahn D."/>
            <person name="Robinson-Rechavi M."/>
            <person name="Laudet V."/>
            <person name="Schachter V."/>
            <person name="Quetier F."/>
            <person name="Saurin W."/>
            <person name="Scarpelli C."/>
            <person name="Wincker P."/>
            <person name="Lander E.S."/>
            <person name="Weissenbach J."/>
            <person name="Roest Crollius H."/>
        </authorList>
    </citation>
    <scope>NUCLEOTIDE SEQUENCE [LARGE SCALE GENOMIC DNA]</scope>
</reference>
<feature type="domain" description="Endonuclease/exonuclease/phosphatase" evidence="1">
    <location>
        <begin position="8"/>
        <end position="158"/>
    </location>
</feature>
<keyword evidence="3" id="KW-1185">Reference proteome</keyword>
<dbReference type="Pfam" id="PF03372">
    <property type="entry name" value="Exo_endo_phos"/>
    <property type="match status" value="1"/>
</dbReference>
<dbReference type="SUPFAM" id="SSF56219">
    <property type="entry name" value="DNase I-like"/>
    <property type="match status" value="1"/>
</dbReference>
<evidence type="ECO:0000259" key="1">
    <source>
        <dbReference type="Pfam" id="PF03372"/>
    </source>
</evidence>
<dbReference type="AlphaFoldDB" id="H3BWP1"/>
<reference evidence="2" key="2">
    <citation type="submission" date="2025-08" db="UniProtKB">
        <authorList>
            <consortium name="Ensembl"/>
        </authorList>
    </citation>
    <scope>IDENTIFICATION</scope>
</reference>
<accession>H3BWP1</accession>
<protein>
    <recommendedName>
        <fullName evidence="1">Endonuclease/exonuclease/phosphatase domain-containing protein</fullName>
    </recommendedName>
</protein>
<dbReference type="Proteomes" id="UP000007303">
    <property type="component" value="Unassembled WGS sequence"/>
</dbReference>